<evidence type="ECO:0000259" key="2">
    <source>
        <dbReference type="Pfam" id="PF01205"/>
    </source>
</evidence>
<feature type="domain" description="Impact N-terminal" evidence="2">
    <location>
        <begin position="11"/>
        <end position="110"/>
    </location>
</feature>
<dbReference type="PROSITE" id="PS00910">
    <property type="entry name" value="UPF0029"/>
    <property type="match status" value="1"/>
</dbReference>
<comment type="similarity">
    <text evidence="1">Belongs to the IMPACT family.</text>
</comment>
<dbReference type="InterPro" id="IPR023582">
    <property type="entry name" value="Impact"/>
</dbReference>
<evidence type="ECO:0000313" key="4">
    <source>
        <dbReference type="Proteomes" id="UP001499910"/>
    </source>
</evidence>
<dbReference type="RefSeq" id="WP_222191073.1">
    <property type="nucleotide sequence ID" value="NZ_BAABHW010000002.1"/>
</dbReference>
<dbReference type="PANTHER" id="PTHR16301">
    <property type="entry name" value="IMPACT-RELATED"/>
    <property type="match status" value="1"/>
</dbReference>
<dbReference type="Gene3D" id="3.30.230.30">
    <property type="entry name" value="Impact, N-terminal domain"/>
    <property type="match status" value="1"/>
</dbReference>
<dbReference type="PANTHER" id="PTHR16301:SF25">
    <property type="entry name" value="PROTEIN IMPACT"/>
    <property type="match status" value="1"/>
</dbReference>
<dbReference type="SUPFAM" id="SSF54211">
    <property type="entry name" value="Ribosomal protein S5 domain 2-like"/>
    <property type="match status" value="1"/>
</dbReference>
<dbReference type="InterPro" id="IPR001498">
    <property type="entry name" value="Impact_N"/>
</dbReference>
<dbReference type="InterPro" id="IPR020569">
    <property type="entry name" value="UPF0029_Impact_CS"/>
</dbReference>
<keyword evidence="4" id="KW-1185">Reference proteome</keyword>
<evidence type="ECO:0000313" key="3">
    <source>
        <dbReference type="EMBL" id="GAA5072483.1"/>
    </source>
</evidence>
<dbReference type="EMBL" id="BAABHW010000002">
    <property type="protein sequence ID" value="GAA5072483.1"/>
    <property type="molecule type" value="Genomic_DNA"/>
</dbReference>
<sequence length="118" mass="12839">MLTLDNIISDRGSKYAVSGGPCATAEEAAAFLKELKRKKKFAKATHNTWGVVTADGPLKNDDGEAGAGMVILRMLEREGVQGHIVVVTRWYGGKHLGGDRFRHVQEAVRVYLEEAGLT</sequence>
<reference evidence="4" key="1">
    <citation type="journal article" date="2019" name="Int. J. Syst. Evol. Microbiol.">
        <title>The Global Catalogue of Microorganisms (GCM) 10K type strain sequencing project: providing services to taxonomists for standard genome sequencing and annotation.</title>
        <authorList>
            <consortium name="The Broad Institute Genomics Platform"/>
            <consortium name="The Broad Institute Genome Sequencing Center for Infectious Disease"/>
            <person name="Wu L."/>
            <person name="Ma J."/>
        </authorList>
    </citation>
    <scope>NUCLEOTIDE SEQUENCE [LARGE SCALE GENOMIC DNA]</scope>
    <source>
        <strain evidence="4">JCM 18015</strain>
    </source>
</reference>
<comment type="caution">
    <text evidence="3">The sequence shown here is derived from an EMBL/GenBank/DDBJ whole genome shotgun (WGS) entry which is preliminary data.</text>
</comment>
<name>A0ABP9LA20_9RHOB</name>
<gene>
    <name evidence="3" type="ORF">GCM10023209_17340</name>
</gene>
<dbReference type="InterPro" id="IPR020568">
    <property type="entry name" value="Ribosomal_Su5_D2-typ_SF"/>
</dbReference>
<evidence type="ECO:0000256" key="1">
    <source>
        <dbReference type="ARBA" id="ARBA00007665"/>
    </source>
</evidence>
<dbReference type="Proteomes" id="UP001499910">
    <property type="component" value="Unassembled WGS sequence"/>
</dbReference>
<proteinExistence type="inferred from homology"/>
<dbReference type="InterPro" id="IPR036956">
    <property type="entry name" value="Impact_N_sf"/>
</dbReference>
<protein>
    <submittedName>
        <fullName evidence="3">YigZ family protein</fullName>
    </submittedName>
</protein>
<dbReference type="Pfam" id="PF01205">
    <property type="entry name" value="Impact_N"/>
    <property type="match status" value="1"/>
</dbReference>
<accession>A0ABP9LA20</accession>
<organism evidence="3 4">
    <name type="scientific">[Roseibacterium] beibuensis</name>
    <dbReference type="NCBI Taxonomy" id="1193142"/>
    <lineage>
        <taxon>Bacteria</taxon>
        <taxon>Pseudomonadati</taxon>
        <taxon>Pseudomonadota</taxon>
        <taxon>Alphaproteobacteria</taxon>
        <taxon>Rhodobacterales</taxon>
        <taxon>Roseobacteraceae</taxon>
        <taxon>Roseicyclus</taxon>
    </lineage>
</organism>